<dbReference type="PANTHER" id="PTHR47966:SF51">
    <property type="entry name" value="BETA-SITE APP-CLEAVING ENZYME, ISOFORM A-RELATED"/>
    <property type="match status" value="1"/>
</dbReference>
<keyword evidence="5" id="KW-1185">Reference proteome</keyword>
<evidence type="ECO:0000313" key="5">
    <source>
        <dbReference type="Proteomes" id="UP000007635"/>
    </source>
</evidence>
<accession>A0AAQ4QZJ1</accession>
<dbReference type="InterPro" id="IPR001461">
    <property type="entry name" value="Aspartic_peptidase_A1"/>
</dbReference>
<feature type="signal peptide" evidence="2">
    <location>
        <begin position="1"/>
        <end position="19"/>
    </location>
</feature>
<dbReference type="Pfam" id="PF00026">
    <property type="entry name" value="Asp"/>
    <property type="match status" value="1"/>
</dbReference>
<reference evidence="4" key="2">
    <citation type="submission" date="2025-08" db="UniProtKB">
        <authorList>
            <consortium name="Ensembl"/>
        </authorList>
    </citation>
    <scope>IDENTIFICATION</scope>
</reference>
<dbReference type="InterPro" id="IPR001969">
    <property type="entry name" value="Aspartic_peptidase_AS"/>
</dbReference>
<dbReference type="PANTHER" id="PTHR47966">
    <property type="entry name" value="BETA-SITE APP-CLEAVING ENZYME, ISOFORM A-RELATED"/>
    <property type="match status" value="1"/>
</dbReference>
<dbReference type="GO" id="GO:0006508">
    <property type="term" value="P:proteolysis"/>
    <property type="evidence" value="ECO:0007669"/>
    <property type="project" value="InterPro"/>
</dbReference>
<evidence type="ECO:0000256" key="1">
    <source>
        <dbReference type="ARBA" id="ARBA00007447"/>
    </source>
</evidence>
<evidence type="ECO:0000313" key="4">
    <source>
        <dbReference type="Ensembl" id="ENSGACP00000056766.1"/>
    </source>
</evidence>
<dbReference type="GeneTree" id="ENSGT00940000178804"/>
<sequence>MGFYFVLLGTFFTSHRCAPQTTYNGAINIRTPPQSFQVLFDTGSANLWVDSVYCNTQACKKFHWTQKNNKT</sequence>
<feature type="chain" id="PRO_5042840244" description="Peptidase A1 domain-containing protein" evidence="2">
    <location>
        <begin position="20"/>
        <end position="71"/>
    </location>
</feature>
<feature type="domain" description="Peptidase A1" evidence="3">
    <location>
        <begin position="23"/>
        <end position="71"/>
    </location>
</feature>
<comment type="similarity">
    <text evidence="1">Belongs to the peptidase A1 family.</text>
</comment>
<dbReference type="GO" id="GO:0004190">
    <property type="term" value="F:aspartic-type endopeptidase activity"/>
    <property type="evidence" value="ECO:0007669"/>
    <property type="project" value="InterPro"/>
</dbReference>
<name>A0AAQ4QZJ1_GASAC</name>
<evidence type="ECO:0000256" key="2">
    <source>
        <dbReference type="SAM" id="SignalP"/>
    </source>
</evidence>
<dbReference type="Gene3D" id="2.40.70.10">
    <property type="entry name" value="Acid Proteases"/>
    <property type="match status" value="1"/>
</dbReference>
<proteinExistence type="inferred from homology"/>
<reference evidence="4" key="3">
    <citation type="submission" date="2025-09" db="UniProtKB">
        <authorList>
            <consortium name="Ensembl"/>
        </authorList>
    </citation>
    <scope>IDENTIFICATION</scope>
</reference>
<dbReference type="InterPro" id="IPR033121">
    <property type="entry name" value="PEPTIDASE_A1"/>
</dbReference>
<keyword evidence="2" id="KW-0732">Signal</keyword>
<reference evidence="4 5" key="1">
    <citation type="journal article" date="2021" name="G3 (Bethesda)">
        <title>Improved contiguity of the threespine stickleback genome using long-read sequencing.</title>
        <authorList>
            <person name="Nath S."/>
            <person name="Shaw D.E."/>
            <person name="White M.A."/>
        </authorList>
    </citation>
    <scope>NUCLEOTIDE SEQUENCE [LARGE SCALE GENOMIC DNA]</scope>
    <source>
        <strain evidence="4 5">Lake Benthic</strain>
    </source>
</reference>
<dbReference type="PROSITE" id="PS00141">
    <property type="entry name" value="ASP_PROTEASE"/>
    <property type="match status" value="1"/>
</dbReference>
<dbReference type="Ensembl" id="ENSGACT00000076136.1">
    <property type="protein sequence ID" value="ENSGACP00000056766.1"/>
    <property type="gene ID" value="ENSGACG00000032105.1"/>
</dbReference>
<dbReference type="Proteomes" id="UP000007635">
    <property type="component" value="Chromosome Y"/>
</dbReference>
<organism evidence="4 5">
    <name type="scientific">Gasterosteus aculeatus aculeatus</name>
    <name type="common">three-spined stickleback</name>
    <dbReference type="NCBI Taxonomy" id="481459"/>
    <lineage>
        <taxon>Eukaryota</taxon>
        <taxon>Metazoa</taxon>
        <taxon>Chordata</taxon>
        <taxon>Craniata</taxon>
        <taxon>Vertebrata</taxon>
        <taxon>Euteleostomi</taxon>
        <taxon>Actinopterygii</taxon>
        <taxon>Neopterygii</taxon>
        <taxon>Teleostei</taxon>
        <taxon>Neoteleostei</taxon>
        <taxon>Acanthomorphata</taxon>
        <taxon>Eupercaria</taxon>
        <taxon>Perciformes</taxon>
        <taxon>Cottioidei</taxon>
        <taxon>Gasterosteales</taxon>
        <taxon>Gasterosteidae</taxon>
        <taxon>Gasterosteus</taxon>
    </lineage>
</organism>
<protein>
    <recommendedName>
        <fullName evidence="3">Peptidase A1 domain-containing protein</fullName>
    </recommendedName>
</protein>
<dbReference type="InterPro" id="IPR021109">
    <property type="entry name" value="Peptidase_aspartic_dom_sf"/>
</dbReference>
<dbReference type="SUPFAM" id="SSF50630">
    <property type="entry name" value="Acid proteases"/>
    <property type="match status" value="1"/>
</dbReference>
<evidence type="ECO:0000259" key="3">
    <source>
        <dbReference type="PROSITE" id="PS51767"/>
    </source>
</evidence>
<dbReference type="AlphaFoldDB" id="A0AAQ4QZJ1"/>
<dbReference type="PROSITE" id="PS51767">
    <property type="entry name" value="PEPTIDASE_A1"/>
    <property type="match status" value="1"/>
</dbReference>